<gene>
    <name evidence="2" type="ORF">D9756_002216</name>
</gene>
<dbReference type="GO" id="GO:0006261">
    <property type="term" value="P:DNA-templated DNA replication"/>
    <property type="evidence" value="ECO:0007669"/>
    <property type="project" value="TreeGrafter"/>
</dbReference>
<evidence type="ECO:0000256" key="1">
    <source>
        <dbReference type="SAM" id="MobiDB-lite"/>
    </source>
</evidence>
<sequence>MSAPYKPQGLHGLPSPRSKVTGEEPRFTSLAGQYHGTTHGPFIPPASMMPLPPLQFIPPPPLTHTPSAPWVSGPLNASSGGLMSLDGFVVPHLSSSSNAYVRRDFPEDVCLQVKKHVNDMVKHPYEETLRYKVDCVLQGCRGFVFCARWKARQRLRIFFARARRCLEDGLASSTVGTFPYVAIASLTTAMKQGKLQFPSSKRTASATKAKKAVDTIKNKSSDEPAHDHSIQEVKSSVSKYQKEGEDNTKKRITRNSSGSYQEPAKQEPSSDQDQIQPEPRPELNIKDAKWRKLFADAKRKRNGLPLVHGNKEDEISQILRVFDLNYDYGPCIGVSRLERWERAHALGLNPPPEIHDILSTRQGLEKYSDCVFHEEV</sequence>
<proteinExistence type="predicted"/>
<dbReference type="AlphaFoldDB" id="A0A8H5GBC3"/>
<dbReference type="OrthoDB" id="337486at2759"/>
<organism evidence="2 3">
    <name type="scientific">Leucocoprinus leucothites</name>
    <dbReference type="NCBI Taxonomy" id="201217"/>
    <lineage>
        <taxon>Eukaryota</taxon>
        <taxon>Fungi</taxon>
        <taxon>Dikarya</taxon>
        <taxon>Basidiomycota</taxon>
        <taxon>Agaricomycotina</taxon>
        <taxon>Agaricomycetes</taxon>
        <taxon>Agaricomycetidae</taxon>
        <taxon>Agaricales</taxon>
        <taxon>Agaricineae</taxon>
        <taxon>Agaricaceae</taxon>
        <taxon>Leucocoprinus</taxon>
    </lineage>
</organism>
<name>A0A8H5GBC3_9AGAR</name>
<dbReference type="PANTHER" id="PTHR14303:SF0">
    <property type="entry name" value="DNA POLYMERASE DELTA SUBUNIT 4"/>
    <property type="match status" value="1"/>
</dbReference>
<feature type="region of interest" description="Disordered" evidence="1">
    <location>
        <begin position="1"/>
        <end position="23"/>
    </location>
</feature>
<evidence type="ECO:0000313" key="3">
    <source>
        <dbReference type="Proteomes" id="UP000559027"/>
    </source>
</evidence>
<feature type="compositionally biased region" description="Basic and acidic residues" evidence="1">
    <location>
        <begin position="211"/>
        <end position="231"/>
    </location>
</feature>
<dbReference type="InterPro" id="IPR007218">
    <property type="entry name" value="DNA_pol_delta_4"/>
</dbReference>
<dbReference type="PANTHER" id="PTHR14303">
    <property type="entry name" value="DNA POLYMERASE DELTA SUBUNIT 4"/>
    <property type="match status" value="1"/>
</dbReference>
<reference evidence="2 3" key="1">
    <citation type="journal article" date="2020" name="ISME J.">
        <title>Uncovering the hidden diversity of litter-decomposition mechanisms in mushroom-forming fungi.</title>
        <authorList>
            <person name="Floudas D."/>
            <person name="Bentzer J."/>
            <person name="Ahren D."/>
            <person name="Johansson T."/>
            <person name="Persson P."/>
            <person name="Tunlid A."/>
        </authorList>
    </citation>
    <scope>NUCLEOTIDE SEQUENCE [LARGE SCALE GENOMIC DNA]</scope>
    <source>
        <strain evidence="2 3">CBS 146.42</strain>
    </source>
</reference>
<feature type="compositionally biased region" description="Basic and acidic residues" evidence="1">
    <location>
        <begin position="240"/>
        <end position="249"/>
    </location>
</feature>
<dbReference type="Proteomes" id="UP000559027">
    <property type="component" value="Unassembled WGS sequence"/>
</dbReference>
<comment type="caution">
    <text evidence="2">The sequence shown here is derived from an EMBL/GenBank/DDBJ whole genome shotgun (WGS) entry which is preliminary data.</text>
</comment>
<dbReference type="GO" id="GO:0043625">
    <property type="term" value="C:delta DNA polymerase complex"/>
    <property type="evidence" value="ECO:0007669"/>
    <property type="project" value="TreeGrafter"/>
</dbReference>
<dbReference type="EMBL" id="JAACJO010000002">
    <property type="protein sequence ID" value="KAF5361799.1"/>
    <property type="molecule type" value="Genomic_DNA"/>
</dbReference>
<feature type="region of interest" description="Disordered" evidence="1">
    <location>
        <begin position="194"/>
        <end position="285"/>
    </location>
</feature>
<accession>A0A8H5GBC3</accession>
<protein>
    <recommendedName>
        <fullName evidence="4">DNA polymerase delta subunit 4</fullName>
    </recommendedName>
</protein>
<dbReference type="GO" id="GO:0000731">
    <property type="term" value="P:DNA synthesis involved in DNA repair"/>
    <property type="evidence" value="ECO:0007669"/>
    <property type="project" value="InterPro"/>
</dbReference>
<keyword evidence="3" id="KW-1185">Reference proteome</keyword>
<evidence type="ECO:0000313" key="2">
    <source>
        <dbReference type="EMBL" id="KAF5361799.1"/>
    </source>
</evidence>
<evidence type="ECO:0008006" key="4">
    <source>
        <dbReference type="Google" id="ProtNLM"/>
    </source>
</evidence>
<dbReference type="GO" id="GO:0003887">
    <property type="term" value="F:DNA-directed DNA polymerase activity"/>
    <property type="evidence" value="ECO:0007669"/>
    <property type="project" value="TreeGrafter"/>
</dbReference>
<dbReference type="Pfam" id="PF04081">
    <property type="entry name" value="DNA_pol_delta_4"/>
    <property type="match status" value="1"/>
</dbReference>